<dbReference type="PANTHER" id="PTHR23407:SF1">
    <property type="entry name" value="5-FORMYLTETRAHYDROFOLATE CYCLO-LIGASE"/>
    <property type="match status" value="1"/>
</dbReference>
<dbReference type="PIRSF" id="PIRSF006806">
    <property type="entry name" value="FTHF_cligase"/>
    <property type="match status" value="1"/>
</dbReference>
<dbReference type="InterPro" id="IPR024185">
    <property type="entry name" value="FTHF_cligase-like_sf"/>
</dbReference>
<evidence type="ECO:0000313" key="7">
    <source>
        <dbReference type="Proteomes" id="UP000007472"/>
    </source>
</evidence>
<comment type="cofactor">
    <cofactor evidence="5">
        <name>Mg(2+)</name>
        <dbReference type="ChEBI" id="CHEBI:18420"/>
    </cofactor>
</comment>
<evidence type="ECO:0000256" key="4">
    <source>
        <dbReference type="PIRSR" id="PIRSR006806-1"/>
    </source>
</evidence>
<dbReference type="GO" id="GO:0005524">
    <property type="term" value="F:ATP binding"/>
    <property type="evidence" value="ECO:0007669"/>
    <property type="project" value="UniProtKB-KW"/>
</dbReference>
<feature type="binding site" evidence="4">
    <location>
        <begin position="2"/>
        <end position="6"/>
    </location>
    <ligand>
        <name>ATP</name>
        <dbReference type="ChEBI" id="CHEBI:30616"/>
    </ligand>
</feature>
<dbReference type="SUPFAM" id="SSF100950">
    <property type="entry name" value="NagB/RpiA/CoA transferase-like"/>
    <property type="match status" value="1"/>
</dbReference>
<keyword evidence="3 4" id="KW-0067">ATP-binding</keyword>
<dbReference type="NCBIfam" id="TIGR02727">
    <property type="entry name" value="MTHFS_bact"/>
    <property type="match status" value="1"/>
</dbReference>
<dbReference type="Proteomes" id="UP000007472">
    <property type="component" value="Chromosome"/>
</dbReference>
<evidence type="ECO:0000256" key="1">
    <source>
        <dbReference type="ARBA" id="ARBA00010638"/>
    </source>
</evidence>
<keyword evidence="6" id="KW-0436">Ligase</keyword>
<dbReference type="AlphaFoldDB" id="A0A654KG52"/>
<dbReference type="InterPro" id="IPR002698">
    <property type="entry name" value="FTHF_cligase"/>
</dbReference>
<dbReference type="KEGG" id="teq:TEQUI_0425"/>
<dbReference type="EMBL" id="CP002456">
    <property type="protein sequence ID" value="ADU91369.1"/>
    <property type="molecule type" value="Genomic_DNA"/>
</dbReference>
<feature type="binding site" evidence="4">
    <location>
        <position position="55"/>
    </location>
    <ligand>
        <name>substrate</name>
    </ligand>
</feature>
<dbReference type="Pfam" id="PF01812">
    <property type="entry name" value="5-FTHF_cyc-lig"/>
    <property type="match status" value="1"/>
</dbReference>
<sequence>MKDITRKDLLFIRDSKSLEELASSSESVCETLYHFIKSKSPTPCIIAAYWAINSELNLKCLIKKLHSENYQIMLPVVIKSQQPLAFAVWTPDTFFEINKFGISEPISPLVELIPDIVLVPMVGYTNDKHRIGYGGGFYDRTLGRWNSKNINPIKIGISWADCVVPKDIDLQVEPHDVPMDFIVTEKEIF</sequence>
<evidence type="ECO:0000256" key="2">
    <source>
        <dbReference type="ARBA" id="ARBA00022741"/>
    </source>
</evidence>
<evidence type="ECO:0000313" key="6">
    <source>
        <dbReference type="EMBL" id="ADU91369.1"/>
    </source>
</evidence>
<keyword evidence="5" id="KW-0479">Metal-binding</keyword>
<comment type="similarity">
    <text evidence="1 5">Belongs to the 5-formyltetrahydrofolate cyclo-ligase family.</text>
</comment>
<dbReference type="InterPro" id="IPR037171">
    <property type="entry name" value="NagB/RpiA_transferase-like"/>
</dbReference>
<gene>
    <name evidence="6" type="ordered locus">TEQUI_0425</name>
</gene>
<accession>A0A654KG52</accession>
<dbReference type="Gene3D" id="3.40.50.10420">
    <property type="entry name" value="NagB/RpiA/CoA transferase-like"/>
    <property type="match status" value="1"/>
</dbReference>
<dbReference type="GO" id="GO:0046872">
    <property type="term" value="F:metal ion binding"/>
    <property type="evidence" value="ECO:0007669"/>
    <property type="project" value="UniProtKB-KW"/>
</dbReference>
<dbReference type="GO" id="GO:0009396">
    <property type="term" value="P:folic acid-containing compound biosynthetic process"/>
    <property type="evidence" value="ECO:0007669"/>
    <property type="project" value="TreeGrafter"/>
</dbReference>
<dbReference type="PANTHER" id="PTHR23407">
    <property type="entry name" value="ATPASE INHIBITOR/5-FORMYLTETRAHYDROFOLATE CYCLO-LIGASE"/>
    <property type="match status" value="1"/>
</dbReference>
<reference evidence="6 7" key="1">
    <citation type="journal article" date="2011" name="J. Bacteriol.">
        <title>Genome sequence of Taylorella equigenitalis MCE9, the causative agent of contagious equine metritis.</title>
        <authorList>
            <person name="Hebert L."/>
            <person name="Moumen B."/>
            <person name="Duquesne F."/>
            <person name="Breuil M.F."/>
            <person name="Laugier C."/>
            <person name="Batto J.M."/>
            <person name="Renault P."/>
            <person name="Petry S."/>
        </authorList>
    </citation>
    <scope>NUCLEOTIDE SEQUENCE [LARGE SCALE GENOMIC DNA]</scope>
    <source>
        <strain evidence="6 7">MCE9</strain>
    </source>
</reference>
<organism evidence="6 7">
    <name type="scientific">Taylorella equigenitalis (strain MCE9)</name>
    <dbReference type="NCBI Taxonomy" id="937774"/>
    <lineage>
        <taxon>Bacteria</taxon>
        <taxon>Pseudomonadati</taxon>
        <taxon>Pseudomonadota</taxon>
        <taxon>Betaproteobacteria</taxon>
        <taxon>Burkholderiales</taxon>
        <taxon>Alcaligenaceae</taxon>
        <taxon>Taylorella</taxon>
    </lineage>
</organism>
<proteinExistence type="inferred from homology"/>
<feature type="binding site" evidence="4">
    <location>
        <begin position="130"/>
        <end position="138"/>
    </location>
    <ligand>
        <name>ATP</name>
        <dbReference type="ChEBI" id="CHEBI:30616"/>
    </ligand>
</feature>
<dbReference type="GO" id="GO:0030272">
    <property type="term" value="F:5-formyltetrahydrofolate cyclo-ligase activity"/>
    <property type="evidence" value="ECO:0007669"/>
    <property type="project" value="UniProtKB-EC"/>
</dbReference>
<evidence type="ECO:0000256" key="3">
    <source>
        <dbReference type="ARBA" id="ARBA00022840"/>
    </source>
</evidence>
<evidence type="ECO:0000256" key="5">
    <source>
        <dbReference type="RuleBase" id="RU361279"/>
    </source>
</evidence>
<name>A0A654KG52_TAYEM</name>
<protein>
    <recommendedName>
        <fullName evidence="5">5-formyltetrahydrofolate cyclo-ligase</fullName>
        <ecNumber evidence="5">6.3.3.2</ecNumber>
    </recommendedName>
</protein>
<keyword evidence="5" id="KW-0460">Magnesium</keyword>
<dbReference type="GO" id="GO:0035999">
    <property type="term" value="P:tetrahydrofolate interconversion"/>
    <property type="evidence" value="ECO:0007669"/>
    <property type="project" value="TreeGrafter"/>
</dbReference>
<keyword evidence="2 4" id="KW-0547">Nucleotide-binding</keyword>
<dbReference type="EC" id="6.3.3.2" evidence="5"/>
<comment type="catalytic activity">
    <reaction evidence="5">
        <text>(6S)-5-formyl-5,6,7,8-tetrahydrofolate + ATP = (6R)-5,10-methenyltetrahydrofolate + ADP + phosphate</text>
        <dbReference type="Rhea" id="RHEA:10488"/>
        <dbReference type="ChEBI" id="CHEBI:30616"/>
        <dbReference type="ChEBI" id="CHEBI:43474"/>
        <dbReference type="ChEBI" id="CHEBI:57455"/>
        <dbReference type="ChEBI" id="CHEBI:57457"/>
        <dbReference type="ChEBI" id="CHEBI:456216"/>
        <dbReference type="EC" id="6.3.3.2"/>
    </reaction>
</comment>